<name>H0E6B5_9ACTN</name>
<evidence type="ECO:0000313" key="5">
    <source>
        <dbReference type="Proteomes" id="UP000005143"/>
    </source>
</evidence>
<dbReference type="AlphaFoldDB" id="H0E6B5"/>
<dbReference type="CDD" id="cd07989">
    <property type="entry name" value="LPLAT_AGPAT-like"/>
    <property type="match status" value="1"/>
</dbReference>
<dbReference type="Pfam" id="PF01553">
    <property type="entry name" value="Acyltransferase"/>
    <property type="match status" value="1"/>
</dbReference>
<dbReference type="SUPFAM" id="SSF69593">
    <property type="entry name" value="Glycerol-3-phosphate (1)-acyltransferase"/>
    <property type="match status" value="1"/>
</dbReference>
<keyword evidence="1 4" id="KW-0808">Transferase</keyword>
<dbReference type="EC" id="2.3.1.51" evidence="4"/>
<reference evidence="4 5" key="1">
    <citation type="journal article" date="2013" name="Biodegradation">
        <title>Quantitative proteomic analysis of ibuprofen-degrading Patulibacter sp. strain I11.</title>
        <authorList>
            <person name="Almeida B."/>
            <person name="Kjeldal H."/>
            <person name="Lolas I."/>
            <person name="Knudsen A.D."/>
            <person name="Carvalho G."/>
            <person name="Nielsen K.L."/>
            <person name="Barreto Crespo M.T."/>
            <person name="Stensballe A."/>
            <person name="Nielsen J.L."/>
        </authorList>
    </citation>
    <scope>NUCLEOTIDE SEQUENCE [LARGE SCALE GENOMIC DNA]</scope>
    <source>
        <strain evidence="4 5">I11</strain>
    </source>
</reference>
<feature type="domain" description="Phospholipid/glycerol acyltransferase" evidence="3">
    <location>
        <begin position="69"/>
        <end position="181"/>
    </location>
</feature>
<dbReference type="EMBL" id="AGUD01000202">
    <property type="protein sequence ID" value="EHN10759.1"/>
    <property type="molecule type" value="Genomic_DNA"/>
</dbReference>
<dbReference type="PANTHER" id="PTHR10434">
    <property type="entry name" value="1-ACYL-SN-GLYCEROL-3-PHOSPHATE ACYLTRANSFERASE"/>
    <property type="match status" value="1"/>
</dbReference>
<dbReference type="InterPro" id="IPR002123">
    <property type="entry name" value="Plipid/glycerol_acylTrfase"/>
</dbReference>
<evidence type="ECO:0000259" key="3">
    <source>
        <dbReference type="SMART" id="SM00563"/>
    </source>
</evidence>
<comment type="caution">
    <text evidence="4">The sequence shown here is derived from an EMBL/GenBank/DDBJ whole genome shotgun (WGS) entry which is preliminary data.</text>
</comment>
<keyword evidence="5" id="KW-1185">Reference proteome</keyword>
<protein>
    <submittedName>
        <fullName evidence="4">1-acyl-sn-glycerol-3-phosphate acyltransferase</fullName>
        <ecNumber evidence="4">2.3.1.51</ecNumber>
    </submittedName>
</protein>
<keyword evidence="2 4" id="KW-0012">Acyltransferase</keyword>
<accession>H0E6B5</accession>
<dbReference type="GO" id="GO:0006654">
    <property type="term" value="P:phosphatidic acid biosynthetic process"/>
    <property type="evidence" value="ECO:0007669"/>
    <property type="project" value="TreeGrafter"/>
</dbReference>
<dbReference type="SMART" id="SM00563">
    <property type="entry name" value="PlsC"/>
    <property type="match status" value="1"/>
</dbReference>
<dbReference type="GO" id="GO:0005886">
    <property type="term" value="C:plasma membrane"/>
    <property type="evidence" value="ECO:0007669"/>
    <property type="project" value="TreeGrafter"/>
</dbReference>
<evidence type="ECO:0000313" key="4">
    <source>
        <dbReference type="EMBL" id="EHN10759.1"/>
    </source>
</evidence>
<dbReference type="RefSeq" id="WP_007575234.1">
    <property type="nucleotide sequence ID" value="NZ_AGUD01000202.1"/>
</dbReference>
<dbReference type="Proteomes" id="UP000005143">
    <property type="component" value="Unassembled WGS sequence"/>
</dbReference>
<proteinExistence type="predicted"/>
<organism evidence="4 5">
    <name type="scientific">Patulibacter medicamentivorans</name>
    <dbReference type="NCBI Taxonomy" id="1097667"/>
    <lineage>
        <taxon>Bacteria</taxon>
        <taxon>Bacillati</taxon>
        <taxon>Actinomycetota</taxon>
        <taxon>Thermoleophilia</taxon>
        <taxon>Solirubrobacterales</taxon>
        <taxon>Patulibacteraceae</taxon>
        <taxon>Patulibacter</taxon>
    </lineage>
</organism>
<dbReference type="PANTHER" id="PTHR10434:SF11">
    <property type="entry name" value="1-ACYL-SN-GLYCEROL-3-PHOSPHATE ACYLTRANSFERASE"/>
    <property type="match status" value="1"/>
</dbReference>
<dbReference type="GO" id="GO:0003841">
    <property type="term" value="F:1-acylglycerol-3-phosphate O-acyltransferase activity"/>
    <property type="evidence" value="ECO:0007669"/>
    <property type="project" value="UniProtKB-EC"/>
</dbReference>
<dbReference type="OrthoDB" id="9808424at2"/>
<gene>
    <name evidence="4" type="ORF">PAI11_23650</name>
</gene>
<evidence type="ECO:0000256" key="2">
    <source>
        <dbReference type="ARBA" id="ARBA00023315"/>
    </source>
</evidence>
<sequence length="254" mass="28052">MADDLVKLKPQVYRDERPAEQFLRYHERTRRAEPGPTYEVVRCLTSLIGLAAFRVRPYGTERVPRSGPLIIAPNHFSNMDHFFLGLGLRRKIHFMAKSQMFVRPLDCIYTTGGTFPIQRGKADTAAFETVAAILARGGCMATYCEGGRSRSGKLADRAKPGIGRFALESGATVVPAAIHGSSHVRNWKRGQLPRITVLFGHPFRYEAQGTGNVSREDARATADEIFDGIKELYAVLDADPRRARAAARAHVAAG</sequence>
<evidence type="ECO:0000256" key="1">
    <source>
        <dbReference type="ARBA" id="ARBA00022679"/>
    </source>
</evidence>